<dbReference type="PANTHER" id="PTHR11552">
    <property type="entry name" value="GLUCOSE-METHANOL-CHOLINE GMC OXIDOREDUCTASE"/>
    <property type="match status" value="1"/>
</dbReference>
<dbReference type="Gene3D" id="3.50.50.60">
    <property type="entry name" value="FAD/NAD(P)-binding domain"/>
    <property type="match status" value="1"/>
</dbReference>
<evidence type="ECO:0000256" key="1">
    <source>
        <dbReference type="ARBA" id="ARBA00010790"/>
    </source>
</evidence>
<keyword evidence="4" id="KW-1185">Reference proteome</keyword>
<evidence type="ECO:0000259" key="2">
    <source>
        <dbReference type="Pfam" id="PF05199"/>
    </source>
</evidence>
<protein>
    <recommendedName>
        <fullName evidence="2">Glucose-methanol-choline oxidoreductase C-terminal domain-containing protein</fullName>
    </recommendedName>
</protein>
<dbReference type="PANTHER" id="PTHR11552:SF78">
    <property type="entry name" value="GLUCOSE-METHANOL-CHOLINE OXIDOREDUCTASE N-TERMINAL DOMAIN-CONTAINING PROTEIN"/>
    <property type="match status" value="1"/>
</dbReference>
<evidence type="ECO:0000313" key="3">
    <source>
        <dbReference type="EMBL" id="VUC25771.1"/>
    </source>
</evidence>
<reference evidence="3 4" key="1">
    <citation type="submission" date="2019-06" db="EMBL/GenBank/DDBJ databases">
        <authorList>
            <person name="Broberg M."/>
        </authorList>
    </citation>
    <scope>NUCLEOTIDE SEQUENCE [LARGE SCALE GENOMIC DNA]</scope>
</reference>
<dbReference type="InterPro" id="IPR036188">
    <property type="entry name" value="FAD/NAD-bd_sf"/>
</dbReference>
<dbReference type="InterPro" id="IPR012132">
    <property type="entry name" value="GMC_OxRdtase"/>
</dbReference>
<sequence>MRRMNAFRGEWAPWHPSFAAGSKAACIETDEPLPEPVSNIDYTPEDDEAIDRWHRENIGSFWHPQSTCKMGPLNDGGVVDANLSVHGTLGLKVADLSIVPQLMGANTNNTALAIGERAADIFIKELGLGN</sequence>
<accession>A0ABY6U418</accession>
<dbReference type="Pfam" id="PF05199">
    <property type="entry name" value="GMC_oxred_C"/>
    <property type="match status" value="1"/>
</dbReference>
<organism evidence="3 4">
    <name type="scientific">Bionectria ochroleuca</name>
    <name type="common">Gliocladium roseum</name>
    <dbReference type="NCBI Taxonomy" id="29856"/>
    <lineage>
        <taxon>Eukaryota</taxon>
        <taxon>Fungi</taxon>
        <taxon>Dikarya</taxon>
        <taxon>Ascomycota</taxon>
        <taxon>Pezizomycotina</taxon>
        <taxon>Sordariomycetes</taxon>
        <taxon>Hypocreomycetidae</taxon>
        <taxon>Hypocreales</taxon>
        <taxon>Bionectriaceae</taxon>
        <taxon>Clonostachys</taxon>
    </lineage>
</organism>
<proteinExistence type="inferred from homology"/>
<dbReference type="Proteomes" id="UP000766486">
    <property type="component" value="Unassembled WGS sequence"/>
</dbReference>
<dbReference type="InterPro" id="IPR007867">
    <property type="entry name" value="GMC_OxRtase_C"/>
</dbReference>
<comment type="similarity">
    <text evidence="1">Belongs to the GMC oxidoreductase family.</text>
</comment>
<dbReference type="Gene3D" id="3.30.560.10">
    <property type="entry name" value="Glucose Oxidase, domain 3"/>
    <property type="match status" value="1"/>
</dbReference>
<feature type="domain" description="Glucose-methanol-choline oxidoreductase C-terminal" evidence="2">
    <location>
        <begin position="31"/>
        <end position="115"/>
    </location>
</feature>
<gene>
    <name evidence="3" type="ORF">CLO192961_LOCUS174761</name>
</gene>
<dbReference type="SUPFAM" id="SSF51905">
    <property type="entry name" value="FAD/NAD(P)-binding domain"/>
    <property type="match status" value="1"/>
</dbReference>
<dbReference type="EMBL" id="CABFNS010000739">
    <property type="protein sequence ID" value="VUC25771.1"/>
    <property type="molecule type" value="Genomic_DNA"/>
</dbReference>
<comment type="caution">
    <text evidence="3">The sequence shown here is derived from an EMBL/GenBank/DDBJ whole genome shotgun (WGS) entry which is preliminary data.</text>
</comment>
<evidence type="ECO:0000313" key="4">
    <source>
        <dbReference type="Proteomes" id="UP000766486"/>
    </source>
</evidence>
<name>A0ABY6U418_BIOOC</name>